<feature type="transmembrane region" description="Helical" evidence="1">
    <location>
        <begin position="85"/>
        <end position="105"/>
    </location>
</feature>
<feature type="transmembrane region" description="Helical" evidence="1">
    <location>
        <begin position="45"/>
        <end position="73"/>
    </location>
</feature>
<keyword evidence="3" id="KW-1185">Reference proteome</keyword>
<dbReference type="AlphaFoldDB" id="A0A0A2MUT5"/>
<evidence type="ECO:0000313" key="2">
    <source>
        <dbReference type="EMBL" id="KGO91985.1"/>
    </source>
</evidence>
<organism evidence="2 3">
    <name type="scientific">Flavobacterium subsaxonicum WB 4.1-42 = DSM 21790</name>
    <dbReference type="NCBI Taxonomy" id="1121898"/>
    <lineage>
        <taxon>Bacteria</taxon>
        <taxon>Pseudomonadati</taxon>
        <taxon>Bacteroidota</taxon>
        <taxon>Flavobacteriia</taxon>
        <taxon>Flavobacteriales</taxon>
        <taxon>Flavobacteriaceae</taxon>
        <taxon>Flavobacterium</taxon>
    </lineage>
</organism>
<protein>
    <submittedName>
        <fullName evidence="2">Uncharacterized protein</fullName>
    </submittedName>
</protein>
<dbReference type="STRING" id="1121898.GCA_000422725_03577"/>
<dbReference type="OrthoDB" id="1377491at2"/>
<keyword evidence="1" id="KW-0812">Transmembrane</keyword>
<evidence type="ECO:0000256" key="1">
    <source>
        <dbReference type="SAM" id="Phobius"/>
    </source>
</evidence>
<accession>A0A0A2MUT5</accession>
<keyword evidence="1" id="KW-1133">Transmembrane helix</keyword>
<proteinExistence type="predicted"/>
<gene>
    <name evidence="2" type="ORF">Q766_15190</name>
</gene>
<feature type="transmembrane region" description="Helical" evidence="1">
    <location>
        <begin position="111"/>
        <end position="131"/>
    </location>
</feature>
<feature type="transmembrane region" description="Helical" evidence="1">
    <location>
        <begin position="12"/>
        <end position="33"/>
    </location>
</feature>
<dbReference type="RefSeq" id="WP_026989679.1">
    <property type="nucleotide sequence ID" value="NZ_AUGP01000001.1"/>
</dbReference>
<keyword evidence="1" id="KW-0472">Membrane</keyword>
<reference evidence="2 3" key="1">
    <citation type="submission" date="2013-09" db="EMBL/GenBank/DDBJ databases">
        <authorList>
            <person name="Zeng Z."/>
            <person name="Chen C."/>
        </authorList>
    </citation>
    <scope>NUCLEOTIDE SEQUENCE [LARGE SCALE GENOMIC DNA]</scope>
    <source>
        <strain evidence="2 3">WB 4.1-42</strain>
    </source>
</reference>
<dbReference type="EMBL" id="JRLY01000013">
    <property type="protein sequence ID" value="KGO91985.1"/>
    <property type="molecule type" value="Genomic_DNA"/>
</dbReference>
<evidence type="ECO:0000313" key="3">
    <source>
        <dbReference type="Proteomes" id="UP000030111"/>
    </source>
</evidence>
<sequence>MINLKKPAGVLLGIFIILILFFVTLTVLDWLGITTIATYGVNKTIGWAIDICSLIFFFNVAAVLAAMLGYGLLSLFKTRVNKAVSGIHLAIVSILLLISIVLHKYDAPCTILIYLGILGIVAFVTNTILAIRYKLSDKKKN</sequence>
<name>A0A0A2MUT5_9FLAO</name>
<dbReference type="Proteomes" id="UP000030111">
    <property type="component" value="Unassembled WGS sequence"/>
</dbReference>
<comment type="caution">
    <text evidence="2">The sequence shown here is derived from an EMBL/GenBank/DDBJ whole genome shotgun (WGS) entry which is preliminary data.</text>
</comment>